<dbReference type="EMBL" id="FQVB01000012">
    <property type="protein sequence ID" value="SHF17458.1"/>
    <property type="molecule type" value="Genomic_DNA"/>
</dbReference>
<dbReference type="GO" id="GO:0009898">
    <property type="term" value="C:cytoplasmic side of plasma membrane"/>
    <property type="evidence" value="ECO:0007669"/>
    <property type="project" value="TreeGrafter"/>
</dbReference>
<dbReference type="GO" id="GO:0051782">
    <property type="term" value="P:negative regulation of cell division"/>
    <property type="evidence" value="ECO:0007669"/>
    <property type="project" value="TreeGrafter"/>
</dbReference>
<dbReference type="SUPFAM" id="SSF52540">
    <property type="entry name" value="P-loop containing nucleoside triphosphate hydrolases"/>
    <property type="match status" value="1"/>
</dbReference>
<protein>
    <submittedName>
        <fullName evidence="2">CO dehydrogenase maturation factor</fullName>
    </submittedName>
</protein>
<feature type="domain" description="CobQ/CobB/MinD/ParA nucleotide binding" evidence="1">
    <location>
        <begin position="7"/>
        <end position="240"/>
    </location>
</feature>
<reference evidence="3" key="1">
    <citation type="submission" date="2016-11" db="EMBL/GenBank/DDBJ databases">
        <authorList>
            <person name="Varghese N."/>
            <person name="Submissions S."/>
        </authorList>
    </citation>
    <scope>NUCLEOTIDE SEQUENCE [LARGE SCALE GENOMIC DNA]</scope>
    <source>
        <strain evidence="3">DSM 9756</strain>
    </source>
</reference>
<organism evidence="2 3">
    <name type="scientific">Desulfacinum infernum DSM 9756</name>
    <dbReference type="NCBI Taxonomy" id="1121391"/>
    <lineage>
        <taxon>Bacteria</taxon>
        <taxon>Pseudomonadati</taxon>
        <taxon>Thermodesulfobacteriota</taxon>
        <taxon>Syntrophobacteria</taxon>
        <taxon>Syntrophobacterales</taxon>
        <taxon>Syntrophobacteraceae</taxon>
        <taxon>Desulfacinum</taxon>
    </lineage>
</organism>
<dbReference type="PANTHER" id="PTHR43384:SF3">
    <property type="entry name" value="AAA+ ATPASE DOMAIN-CONTAINING PROTEIN"/>
    <property type="match status" value="1"/>
</dbReference>
<dbReference type="Pfam" id="PF01656">
    <property type="entry name" value="CbiA"/>
    <property type="match status" value="1"/>
</dbReference>
<evidence type="ECO:0000313" key="2">
    <source>
        <dbReference type="EMBL" id="SHF17458.1"/>
    </source>
</evidence>
<name>A0A1M4ZHM0_9BACT</name>
<dbReference type="GO" id="GO:0005829">
    <property type="term" value="C:cytosol"/>
    <property type="evidence" value="ECO:0007669"/>
    <property type="project" value="TreeGrafter"/>
</dbReference>
<gene>
    <name evidence="2" type="ORF">SAMN02745206_01465</name>
</gene>
<dbReference type="InterPro" id="IPR002586">
    <property type="entry name" value="CobQ/CobB/MinD/ParA_Nub-bd_dom"/>
</dbReference>
<sequence length="265" mass="28099">MKICICGKGGSGKTTIVTLMADAFGKHGKSVTVLDSDESNSGLFWMLGFEKAPLPLMESLGGKRKVQEKMIAGFSRGQGEPEMAIWEGGALSMASLPSQYVVQREGLALITVGKIYQALEGCACPMGVVAREFLKKVELGPDEVLLVDMDAGIEHFGRGIEASVDAVVCVVEPSLESVSLAHKMKELTGSVGAAFQGAVLNKVTSLAQEASLSEKLQSLNVPILGTIYHHEQIVASCLEGKALDPGQAGLEMERIVRTHFLGDPP</sequence>
<dbReference type="STRING" id="1121391.SAMN02745206_01465"/>
<evidence type="ECO:0000313" key="3">
    <source>
        <dbReference type="Proteomes" id="UP000184076"/>
    </source>
</evidence>
<dbReference type="Gene3D" id="3.40.50.300">
    <property type="entry name" value="P-loop containing nucleotide triphosphate hydrolases"/>
    <property type="match status" value="1"/>
</dbReference>
<dbReference type="AlphaFoldDB" id="A0A1M4ZHM0"/>
<dbReference type="PIRSF" id="PIRSF005647">
    <property type="entry name" value="CooC"/>
    <property type="match status" value="1"/>
</dbReference>
<dbReference type="Proteomes" id="UP000184076">
    <property type="component" value="Unassembled WGS sequence"/>
</dbReference>
<proteinExistence type="predicted"/>
<evidence type="ECO:0000259" key="1">
    <source>
        <dbReference type="Pfam" id="PF01656"/>
    </source>
</evidence>
<dbReference type="InterPro" id="IPR050625">
    <property type="entry name" value="ParA/MinD_ATPase"/>
</dbReference>
<accession>A0A1M4ZHM0</accession>
<dbReference type="RefSeq" id="WP_073038340.1">
    <property type="nucleotide sequence ID" value="NZ_FQVB01000012.1"/>
</dbReference>
<dbReference type="InterPro" id="IPR027417">
    <property type="entry name" value="P-loop_NTPase"/>
</dbReference>
<dbReference type="GO" id="GO:0005524">
    <property type="term" value="F:ATP binding"/>
    <property type="evidence" value="ECO:0007669"/>
    <property type="project" value="TreeGrafter"/>
</dbReference>
<dbReference type="GO" id="GO:0016887">
    <property type="term" value="F:ATP hydrolysis activity"/>
    <property type="evidence" value="ECO:0007669"/>
    <property type="project" value="TreeGrafter"/>
</dbReference>
<keyword evidence="3" id="KW-1185">Reference proteome</keyword>
<dbReference type="PANTHER" id="PTHR43384">
    <property type="entry name" value="SEPTUM SITE-DETERMINING PROTEIN MIND HOMOLOG, CHLOROPLASTIC-RELATED"/>
    <property type="match status" value="1"/>
</dbReference>
<dbReference type="InterPro" id="IPR014433">
    <property type="entry name" value="CooC"/>
</dbReference>